<evidence type="ECO:0000256" key="2">
    <source>
        <dbReference type="ARBA" id="ARBA00022917"/>
    </source>
</evidence>
<dbReference type="PATRIC" id="fig|1408189.4.peg.576"/>
<dbReference type="RefSeq" id="WP_053413228.1">
    <property type="nucleotide sequence ID" value="NZ_CP006841.1"/>
</dbReference>
<dbReference type="Gene3D" id="3.90.960.10">
    <property type="entry name" value="YbaK/aminoacyl-tRNA synthetase-associated domain"/>
    <property type="match status" value="1"/>
</dbReference>
<keyword evidence="2 4" id="KW-0648">Protein biosynthesis</keyword>
<evidence type="ECO:0000313" key="6">
    <source>
        <dbReference type="EMBL" id="ALA66854.1"/>
    </source>
</evidence>
<dbReference type="Proteomes" id="UP000058446">
    <property type="component" value="Chromosome"/>
</dbReference>
<dbReference type="KEGG" id="clw:CLAC_02890"/>
<evidence type="ECO:0000256" key="3">
    <source>
        <dbReference type="ARBA" id="ARBA00023239"/>
    </source>
</evidence>
<dbReference type="InterPro" id="IPR004369">
    <property type="entry name" value="Prolyl-tRNA_editing_YbaK/EbsC"/>
</dbReference>
<dbReference type="EC" id="4.2.-.-" evidence="4"/>
<comment type="similarity">
    <text evidence="1 4">Belongs to the prolyl-tRNA editing family. YbaK/EbsC subfamily.</text>
</comment>
<dbReference type="PROSITE" id="PS51257">
    <property type="entry name" value="PROKAR_LIPOPROTEIN"/>
    <property type="match status" value="1"/>
</dbReference>
<reference evidence="6 7" key="1">
    <citation type="submission" date="2013-10" db="EMBL/GenBank/DDBJ databases">
        <title>Complete genome sequence of Corynebacterium lactis DSM 45799(T), isolated from raw cow milk.</title>
        <authorList>
            <person name="Ruckert C."/>
            <person name="Albersmeier A."/>
            <person name="Lipski A."/>
            <person name="Kalinowski J."/>
        </authorList>
    </citation>
    <scope>NUCLEOTIDE SEQUENCE [LARGE SCALE GENOMIC DNA]</scope>
    <source>
        <strain evidence="6 7">RW2-5</strain>
    </source>
</reference>
<feature type="domain" description="YbaK/aminoacyl-tRNA synthetase-associated" evidence="5">
    <location>
        <begin position="54"/>
        <end position="166"/>
    </location>
</feature>
<dbReference type="InterPro" id="IPR036754">
    <property type="entry name" value="YbaK/aa-tRNA-synt-asso_dom_sf"/>
</dbReference>
<dbReference type="SUPFAM" id="SSF55826">
    <property type="entry name" value="YbaK/ProRS associated domain"/>
    <property type="match status" value="1"/>
</dbReference>
<accession>A0A0K2GYJ0</accession>
<dbReference type="OrthoDB" id="9809296at2"/>
<dbReference type="GO" id="GO:0016829">
    <property type="term" value="F:lyase activity"/>
    <property type="evidence" value="ECO:0007669"/>
    <property type="project" value="UniProtKB-KW"/>
</dbReference>
<evidence type="ECO:0000313" key="7">
    <source>
        <dbReference type="Proteomes" id="UP000058446"/>
    </source>
</evidence>
<protein>
    <recommendedName>
        <fullName evidence="4">Cys-tRNA(Pro)/Cys-tRNA(Cys) deacylase</fullName>
        <ecNumber evidence="4">4.2.-.-</ecNumber>
    </recommendedName>
</protein>
<dbReference type="CDD" id="cd00002">
    <property type="entry name" value="YbaK_deacylase"/>
    <property type="match status" value="1"/>
</dbReference>
<keyword evidence="7" id="KW-1185">Reference proteome</keyword>
<proteinExistence type="inferred from homology"/>
<dbReference type="Pfam" id="PF04073">
    <property type="entry name" value="tRNA_edit"/>
    <property type="match status" value="1"/>
</dbReference>
<name>A0A0K2GYJ0_9CORY</name>
<dbReference type="GO" id="GO:0006412">
    <property type="term" value="P:translation"/>
    <property type="evidence" value="ECO:0007669"/>
    <property type="project" value="UniProtKB-KW"/>
</dbReference>
<evidence type="ECO:0000259" key="5">
    <source>
        <dbReference type="Pfam" id="PF04073"/>
    </source>
</evidence>
<dbReference type="NCBIfam" id="TIGR00011">
    <property type="entry name" value="YbaK_EbsC"/>
    <property type="match status" value="1"/>
</dbReference>
<sequence length="178" mass="18707">MSKKSTKSSKKSKKNASYGATPAIAACQKAGIEFEVHQFPHGDDNFGEEAASWLEEHLGVEPERIFKTLIIELSGKRTGLATAVVPATGMLNLKAAAAALGASKAAMADPHEASNSTGYIPGGISPLGQRRRLPTVIDESTTLFDTVFVSGGRRGWDIELSPANLASLTDAVVADIAR</sequence>
<evidence type="ECO:0000256" key="1">
    <source>
        <dbReference type="ARBA" id="ARBA00009798"/>
    </source>
</evidence>
<evidence type="ECO:0000256" key="4">
    <source>
        <dbReference type="PIRNR" id="PIRNR006181"/>
    </source>
</evidence>
<dbReference type="PANTHER" id="PTHR30411">
    <property type="entry name" value="CYTOPLASMIC PROTEIN"/>
    <property type="match status" value="1"/>
</dbReference>
<dbReference type="InterPro" id="IPR007214">
    <property type="entry name" value="YbaK/aa-tRNA-synth-assoc-dom"/>
</dbReference>
<keyword evidence="3 4" id="KW-0456">Lyase</keyword>
<dbReference type="EMBL" id="CP006841">
    <property type="protein sequence ID" value="ALA66854.1"/>
    <property type="molecule type" value="Genomic_DNA"/>
</dbReference>
<dbReference type="GO" id="GO:0002161">
    <property type="term" value="F:aminoacyl-tRNA deacylase activity"/>
    <property type="evidence" value="ECO:0007669"/>
    <property type="project" value="InterPro"/>
</dbReference>
<gene>
    <name evidence="6" type="ORF">CLAC_02890</name>
</gene>
<dbReference type="PIRSF" id="PIRSF006181">
    <property type="entry name" value="EbsC_YbaK"/>
    <property type="match status" value="1"/>
</dbReference>
<dbReference type="AlphaFoldDB" id="A0A0K2GYJ0"/>
<organism evidence="6 7">
    <name type="scientific">Corynebacterium lactis RW2-5</name>
    <dbReference type="NCBI Taxonomy" id="1408189"/>
    <lineage>
        <taxon>Bacteria</taxon>
        <taxon>Bacillati</taxon>
        <taxon>Actinomycetota</taxon>
        <taxon>Actinomycetes</taxon>
        <taxon>Mycobacteriales</taxon>
        <taxon>Corynebacteriaceae</taxon>
        <taxon>Corynebacterium</taxon>
    </lineage>
</organism>
<dbReference type="PANTHER" id="PTHR30411:SF0">
    <property type="entry name" value="CYS-TRNA(PRO)_CYS-TRNA(CYS) DEACYLASE YBAK"/>
    <property type="match status" value="1"/>
</dbReference>